<protein>
    <submittedName>
        <fullName evidence="7">F-box/kelch-repeat protein At3g27150-like</fullName>
    </submittedName>
</protein>
<keyword evidence="6" id="KW-1185">Reference proteome</keyword>
<dbReference type="InterPro" id="IPR015915">
    <property type="entry name" value="Kelch-typ_b-propeller"/>
</dbReference>
<dbReference type="Proteomes" id="UP000694864">
    <property type="component" value="Chromosome 12"/>
</dbReference>
<dbReference type="InterPro" id="IPR052439">
    <property type="entry name" value="F-box/Kelch-repeat"/>
</dbReference>
<accession>A0ABM1QR21</accession>
<keyword evidence="3" id="KW-0238">DNA-binding</keyword>
<dbReference type="CDD" id="cd04480">
    <property type="entry name" value="RPA1_DBD_A_like"/>
    <property type="match status" value="1"/>
</dbReference>
<dbReference type="InterPro" id="IPR006652">
    <property type="entry name" value="Kelch_1"/>
</dbReference>
<keyword evidence="1" id="KW-0880">Kelch repeat</keyword>
<dbReference type="RefSeq" id="XP_019089209.1">
    <property type="nucleotide sequence ID" value="XM_019233664.1"/>
</dbReference>
<evidence type="ECO:0000259" key="4">
    <source>
        <dbReference type="Pfam" id="PF16900"/>
    </source>
</evidence>
<dbReference type="Pfam" id="PF16900">
    <property type="entry name" value="REPA_OB_2"/>
    <property type="match status" value="1"/>
</dbReference>
<dbReference type="PANTHER" id="PTHR46122:SF7">
    <property type="entry name" value="GALACTOSE OXIDASE_KELCH REPEAT SUPERFAMILY PROTEIN"/>
    <property type="match status" value="1"/>
</dbReference>
<dbReference type="Gene3D" id="2.120.10.80">
    <property type="entry name" value="Kelch-type beta propeller"/>
    <property type="match status" value="1"/>
</dbReference>
<dbReference type="Pfam" id="PF01344">
    <property type="entry name" value="Kelch_1"/>
    <property type="match status" value="1"/>
</dbReference>
<dbReference type="InterPro" id="IPR031657">
    <property type="entry name" value="REPA_OB_2"/>
</dbReference>
<dbReference type="InterPro" id="IPR054722">
    <property type="entry name" value="PolX-like_BBD"/>
</dbReference>
<dbReference type="SUPFAM" id="SSF50249">
    <property type="entry name" value="Nucleic acid-binding proteins"/>
    <property type="match status" value="2"/>
</dbReference>
<proteinExistence type="predicted"/>
<evidence type="ECO:0000259" key="5">
    <source>
        <dbReference type="Pfam" id="PF22936"/>
    </source>
</evidence>
<keyword evidence="2" id="KW-0677">Repeat</keyword>
<feature type="domain" description="Replication protein A OB" evidence="4">
    <location>
        <begin position="138"/>
        <end position="221"/>
    </location>
</feature>
<dbReference type="SUPFAM" id="SSF117281">
    <property type="entry name" value="Kelch motif"/>
    <property type="match status" value="1"/>
</dbReference>
<dbReference type="InterPro" id="IPR012340">
    <property type="entry name" value="NA-bd_OB-fold"/>
</dbReference>
<evidence type="ECO:0000256" key="3">
    <source>
        <dbReference type="ARBA" id="ARBA00023125"/>
    </source>
</evidence>
<dbReference type="CDD" id="cd04481">
    <property type="entry name" value="RPA1_DBD_B_like"/>
    <property type="match status" value="1"/>
</dbReference>
<evidence type="ECO:0000313" key="6">
    <source>
        <dbReference type="Proteomes" id="UP000694864"/>
    </source>
</evidence>
<evidence type="ECO:0000256" key="1">
    <source>
        <dbReference type="ARBA" id="ARBA00022441"/>
    </source>
</evidence>
<organism evidence="6 7">
    <name type="scientific">Camelina sativa</name>
    <name type="common">False flax</name>
    <name type="synonym">Myagrum sativum</name>
    <dbReference type="NCBI Taxonomy" id="90675"/>
    <lineage>
        <taxon>Eukaryota</taxon>
        <taxon>Viridiplantae</taxon>
        <taxon>Streptophyta</taxon>
        <taxon>Embryophyta</taxon>
        <taxon>Tracheophyta</taxon>
        <taxon>Spermatophyta</taxon>
        <taxon>Magnoliopsida</taxon>
        <taxon>eudicotyledons</taxon>
        <taxon>Gunneridae</taxon>
        <taxon>Pentapetalae</taxon>
        <taxon>rosids</taxon>
        <taxon>malvids</taxon>
        <taxon>Brassicales</taxon>
        <taxon>Brassicaceae</taxon>
        <taxon>Camelineae</taxon>
        <taxon>Camelina</taxon>
    </lineage>
</organism>
<dbReference type="GeneID" id="104733919"/>
<reference evidence="7" key="2">
    <citation type="submission" date="2025-08" db="UniProtKB">
        <authorList>
            <consortium name="RefSeq"/>
        </authorList>
    </citation>
    <scope>IDENTIFICATION</scope>
    <source>
        <tissue evidence="7">Leaf</tissue>
    </source>
</reference>
<evidence type="ECO:0000313" key="7">
    <source>
        <dbReference type="RefSeq" id="XP_019089209.1"/>
    </source>
</evidence>
<dbReference type="SMART" id="SM00612">
    <property type="entry name" value="Kelch"/>
    <property type="match status" value="3"/>
</dbReference>
<evidence type="ECO:0000256" key="2">
    <source>
        <dbReference type="ARBA" id="ARBA00022737"/>
    </source>
</evidence>
<dbReference type="PANTHER" id="PTHR46122">
    <property type="entry name" value="GALACTOSE OXIDASE/KELCH REPEAT PROTEIN-RELATED"/>
    <property type="match status" value="1"/>
</dbReference>
<name>A0ABM1QR21_CAMSA</name>
<gene>
    <name evidence="7" type="primary">LOC104733919</name>
</gene>
<sequence length="661" mass="74947">MDYGCTFHITPEKDALFDLKQIDGGKVLMGNNTYSEVKGIGKLKILNPDGSIVTLTEGDKIGASVRKDHINKFESELKPGSWKVISTFGLNLCTAYLRPSLIKYKISTRYGTTIFPSENVSDDHYLSFTSFDSILAGNLDKNLLLDVIGQVVSSGGLEEITSRNNITRKKIEFEIRDTEDKRLSCTLWETYAEALDRAINDSSDGMVMCFLRFVKQNSYKEKRYIENVFDSSILMINPQLPEMEAFQNMKMSILSLGKERISRLRASLSQSPASRLLIVDSELGARKGEIIQKFQKQTSLKPQDDESDVSQVLYKLEVEIFVGVLCSTYWKTQGRNSQFLQLLKRYDVFKMRRECGIVEPYVFMLTSGEACWTMFDKNFENFETLPRIPSDVCFYLSDKETVCAGTHLMVIGRELGGMAVWRYELGMHEWVKGPSMITPRCMYASASCGFDAYFAGGLKVNGNRYPEVLRSVEKYNAQTKTWSTIPEMHKRRKFSSGCFLRGKFYVIGGRNEYNEYLTCGERYDEVTNSWTLVPDMLGSMTFMPSQSPPLIAVANNNLYSLEAYSNELRVYDVNANSWKILGVAPVISNAGLGWGVAFKSIGDRLLLIGNSSPHSSCAKMRAFTCRRPSPDVEELVWEELNTNYGNVQFDHFIRNCCVMFA</sequence>
<reference evidence="6" key="1">
    <citation type="journal article" date="2014" name="Nat. Commun.">
        <title>The emerging biofuel crop Camelina sativa retains a highly undifferentiated hexaploid genome structure.</title>
        <authorList>
            <person name="Kagale S."/>
            <person name="Koh C."/>
            <person name="Nixon J."/>
            <person name="Bollina V."/>
            <person name="Clarke W.E."/>
            <person name="Tuteja R."/>
            <person name="Spillane C."/>
            <person name="Robinson S.J."/>
            <person name="Links M.G."/>
            <person name="Clarke C."/>
            <person name="Higgins E.E."/>
            <person name="Huebert T."/>
            <person name="Sharpe A.G."/>
            <person name="Parkin I.A."/>
        </authorList>
    </citation>
    <scope>NUCLEOTIDE SEQUENCE [LARGE SCALE GENOMIC DNA]</scope>
    <source>
        <strain evidence="6">cv. DH55</strain>
    </source>
</reference>
<dbReference type="Gene3D" id="2.40.50.140">
    <property type="entry name" value="Nucleic acid-binding proteins"/>
    <property type="match status" value="1"/>
</dbReference>
<feature type="domain" description="Retrovirus-related Pol polyprotein from transposon TNT 1-94-like beta-barrel" evidence="5">
    <location>
        <begin position="1"/>
        <end position="56"/>
    </location>
</feature>
<dbReference type="Pfam" id="PF22936">
    <property type="entry name" value="Pol_BBD"/>
    <property type="match status" value="1"/>
</dbReference>